<dbReference type="Pfam" id="PF00400">
    <property type="entry name" value="WD40"/>
    <property type="match status" value="5"/>
</dbReference>
<dbReference type="AlphaFoldDB" id="A0AAU9KCE2"/>
<dbReference type="InterPro" id="IPR036322">
    <property type="entry name" value="WD40_repeat_dom_sf"/>
</dbReference>
<dbReference type="SMART" id="SM00320">
    <property type="entry name" value="WD40"/>
    <property type="match status" value="6"/>
</dbReference>
<accession>A0AAU9KCE2</accession>
<keyword evidence="5" id="KW-1185">Reference proteome</keyword>
<dbReference type="SUPFAM" id="SSF50978">
    <property type="entry name" value="WD40 repeat-like"/>
    <property type="match status" value="1"/>
</dbReference>
<organism evidence="4 5">
    <name type="scientific">Blepharisma stoltei</name>
    <dbReference type="NCBI Taxonomy" id="1481888"/>
    <lineage>
        <taxon>Eukaryota</taxon>
        <taxon>Sar</taxon>
        <taxon>Alveolata</taxon>
        <taxon>Ciliophora</taxon>
        <taxon>Postciliodesmatophora</taxon>
        <taxon>Heterotrichea</taxon>
        <taxon>Heterotrichida</taxon>
        <taxon>Blepharismidae</taxon>
        <taxon>Blepharisma</taxon>
    </lineage>
</organism>
<keyword evidence="1 3" id="KW-0853">WD repeat</keyword>
<protein>
    <submittedName>
        <fullName evidence="4">Uncharacterized protein</fullName>
    </submittedName>
</protein>
<dbReference type="Gene3D" id="2.130.10.10">
    <property type="entry name" value="YVTN repeat-like/Quinoprotein amine dehydrogenase"/>
    <property type="match status" value="1"/>
</dbReference>
<dbReference type="PROSITE" id="PS50082">
    <property type="entry name" value="WD_REPEATS_2"/>
    <property type="match status" value="1"/>
</dbReference>
<dbReference type="PANTHER" id="PTHR14221">
    <property type="entry name" value="WD REPEAT DOMAIN 44"/>
    <property type="match status" value="1"/>
</dbReference>
<proteinExistence type="predicted"/>
<evidence type="ECO:0000256" key="1">
    <source>
        <dbReference type="ARBA" id="ARBA00022574"/>
    </source>
</evidence>
<dbReference type="EMBL" id="CAJZBQ010000062">
    <property type="protein sequence ID" value="CAG9335691.1"/>
    <property type="molecule type" value="Genomic_DNA"/>
</dbReference>
<dbReference type="InterPro" id="IPR040324">
    <property type="entry name" value="WDR44/Dgr2"/>
</dbReference>
<sequence length="452" mass="51281">MEPASCSEDEFYDACETEDQIALYQRSATMQYNPEPIPLKSNFLTISVENPPSNLLRSYTEAIFPISNPSPTEELPVIIENPKPQSIVLIDYNVEYKTTKKDSLEFNNLQFLQEIDLPHKESNIICVAKFSLDSRMFAVAGSNGKIMIFDINSSADGILSNDPSHILTEHAGPVTDISWGKENNLLSSSADKTVKMWVQGRLNSMETVQHPCEVNSVCYNPMDSNYFVTATKDMIIRLFKLPEKVIEGFYQAPGEISCLCYSPSGEFLAVGADKGQVLLYQGRFDYKLRLGATLLCRNRRGLKSGGKRVTGLEFIDNDHLCVTTNDSNIRLYRYKENLLLQKFKGTENIKYPIRSSLSEDGEYLLCGSEKGRIYIWNTMKSSEMPGKNNFFESFYPRKKRCTEYALFAPRKIVDLVQAGIENDLLEIKHVIFTVGSKQNIRIFVNQRSLENN</sequence>
<name>A0AAU9KCE2_9CILI</name>
<dbReference type="InterPro" id="IPR001680">
    <property type="entry name" value="WD40_rpt"/>
</dbReference>
<gene>
    <name evidence="4" type="ORF">BSTOLATCC_MIC64154</name>
</gene>
<evidence type="ECO:0000313" key="5">
    <source>
        <dbReference type="Proteomes" id="UP001162131"/>
    </source>
</evidence>
<dbReference type="PROSITE" id="PS50294">
    <property type="entry name" value="WD_REPEATS_REGION"/>
    <property type="match status" value="1"/>
</dbReference>
<evidence type="ECO:0000256" key="3">
    <source>
        <dbReference type="PROSITE-ProRule" id="PRU00221"/>
    </source>
</evidence>
<evidence type="ECO:0000313" key="4">
    <source>
        <dbReference type="EMBL" id="CAG9335691.1"/>
    </source>
</evidence>
<comment type="caution">
    <text evidence="4">The sequence shown here is derived from an EMBL/GenBank/DDBJ whole genome shotgun (WGS) entry which is preliminary data.</text>
</comment>
<feature type="repeat" description="WD" evidence="3">
    <location>
        <begin position="167"/>
        <end position="197"/>
    </location>
</feature>
<dbReference type="PANTHER" id="PTHR14221:SF0">
    <property type="entry name" value="WD REPEAT-CONTAINING PROTEIN 44"/>
    <property type="match status" value="1"/>
</dbReference>
<evidence type="ECO:0000256" key="2">
    <source>
        <dbReference type="ARBA" id="ARBA00022737"/>
    </source>
</evidence>
<dbReference type="InterPro" id="IPR015943">
    <property type="entry name" value="WD40/YVTN_repeat-like_dom_sf"/>
</dbReference>
<reference evidence="4" key="1">
    <citation type="submission" date="2021-09" db="EMBL/GenBank/DDBJ databases">
        <authorList>
            <consortium name="AG Swart"/>
            <person name="Singh M."/>
            <person name="Singh A."/>
            <person name="Seah K."/>
            <person name="Emmerich C."/>
        </authorList>
    </citation>
    <scope>NUCLEOTIDE SEQUENCE</scope>
    <source>
        <strain evidence="4">ATCC30299</strain>
    </source>
</reference>
<dbReference type="Proteomes" id="UP001162131">
    <property type="component" value="Unassembled WGS sequence"/>
</dbReference>
<keyword evidence="2" id="KW-0677">Repeat</keyword>